<dbReference type="EMBL" id="SRLO01019145">
    <property type="protein sequence ID" value="TNN23272.1"/>
    <property type="molecule type" value="Genomic_DNA"/>
</dbReference>
<gene>
    <name evidence="1" type="ORF">EYF80_066609</name>
</gene>
<keyword evidence="2" id="KW-1185">Reference proteome</keyword>
<reference evidence="1 2" key="1">
    <citation type="submission" date="2019-03" db="EMBL/GenBank/DDBJ databases">
        <title>First draft genome of Liparis tanakae, snailfish: a comprehensive survey of snailfish specific genes.</title>
        <authorList>
            <person name="Kim W."/>
            <person name="Song I."/>
            <person name="Jeong J.-H."/>
            <person name="Kim D."/>
            <person name="Kim S."/>
            <person name="Ryu S."/>
            <person name="Song J.Y."/>
            <person name="Lee S.K."/>
        </authorList>
    </citation>
    <scope>NUCLEOTIDE SEQUENCE [LARGE SCALE GENOMIC DNA]</scope>
    <source>
        <tissue evidence="1">Muscle</tissue>
    </source>
</reference>
<sequence length="16" mass="2076">MLRSTRRLQEEKMNRK</sequence>
<name>A0A4Z2E4K6_9TELE</name>
<evidence type="ECO:0000313" key="2">
    <source>
        <dbReference type="Proteomes" id="UP000314294"/>
    </source>
</evidence>
<protein>
    <submittedName>
        <fullName evidence="1">Uncharacterized protein</fullName>
    </submittedName>
</protein>
<proteinExistence type="predicted"/>
<dbReference type="AlphaFoldDB" id="A0A4Z2E4K6"/>
<dbReference type="Proteomes" id="UP000314294">
    <property type="component" value="Unassembled WGS sequence"/>
</dbReference>
<evidence type="ECO:0000313" key="1">
    <source>
        <dbReference type="EMBL" id="TNN23272.1"/>
    </source>
</evidence>
<accession>A0A4Z2E4K6</accession>
<comment type="caution">
    <text evidence="1">The sequence shown here is derived from an EMBL/GenBank/DDBJ whole genome shotgun (WGS) entry which is preliminary data.</text>
</comment>
<organism evidence="1 2">
    <name type="scientific">Liparis tanakae</name>
    <name type="common">Tanaka's snailfish</name>
    <dbReference type="NCBI Taxonomy" id="230148"/>
    <lineage>
        <taxon>Eukaryota</taxon>
        <taxon>Metazoa</taxon>
        <taxon>Chordata</taxon>
        <taxon>Craniata</taxon>
        <taxon>Vertebrata</taxon>
        <taxon>Euteleostomi</taxon>
        <taxon>Actinopterygii</taxon>
        <taxon>Neopterygii</taxon>
        <taxon>Teleostei</taxon>
        <taxon>Neoteleostei</taxon>
        <taxon>Acanthomorphata</taxon>
        <taxon>Eupercaria</taxon>
        <taxon>Perciformes</taxon>
        <taxon>Cottioidei</taxon>
        <taxon>Cottales</taxon>
        <taxon>Liparidae</taxon>
        <taxon>Liparis</taxon>
    </lineage>
</organism>